<dbReference type="PROSITE" id="PS51683">
    <property type="entry name" value="SAM_OMT_II"/>
    <property type="match status" value="1"/>
</dbReference>
<dbReference type="SUPFAM" id="SSF46785">
    <property type="entry name" value="Winged helix' DNA-binding domain"/>
    <property type="match status" value="1"/>
</dbReference>
<dbReference type="PANTHER" id="PTHR43712">
    <property type="entry name" value="PUTATIVE (AFU_ORTHOLOGUE AFUA_4G14580)-RELATED"/>
    <property type="match status" value="1"/>
</dbReference>
<evidence type="ECO:0000313" key="6">
    <source>
        <dbReference type="EMBL" id="MEU6819356.1"/>
    </source>
</evidence>
<dbReference type="Gene3D" id="1.10.10.10">
    <property type="entry name" value="Winged helix-like DNA-binding domain superfamily/Winged helix DNA-binding domain"/>
    <property type="match status" value="1"/>
</dbReference>
<evidence type="ECO:0000259" key="5">
    <source>
        <dbReference type="Pfam" id="PF08100"/>
    </source>
</evidence>
<evidence type="ECO:0000259" key="4">
    <source>
        <dbReference type="Pfam" id="PF00891"/>
    </source>
</evidence>
<evidence type="ECO:0000313" key="7">
    <source>
        <dbReference type="Proteomes" id="UP001551176"/>
    </source>
</evidence>
<dbReference type="GO" id="GO:0032259">
    <property type="term" value="P:methylation"/>
    <property type="evidence" value="ECO:0007669"/>
    <property type="project" value="UniProtKB-KW"/>
</dbReference>
<dbReference type="EMBL" id="JBEYXV010000001">
    <property type="protein sequence ID" value="MEU6819356.1"/>
    <property type="molecule type" value="Genomic_DNA"/>
</dbReference>
<dbReference type="InterPro" id="IPR012967">
    <property type="entry name" value="COMT_dimerisation"/>
</dbReference>
<dbReference type="GO" id="GO:0008168">
    <property type="term" value="F:methyltransferase activity"/>
    <property type="evidence" value="ECO:0007669"/>
    <property type="project" value="UniProtKB-KW"/>
</dbReference>
<dbReference type="Pfam" id="PF00891">
    <property type="entry name" value="Methyltransf_2"/>
    <property type="match status" value="1"/>
</dbReference>
<dbReference type="Proteomes" id="UP001551176">
    <property type="component" value="Unassembled WGS sequence"/>
</dbReference>
<keyword evidence="2" id="KW-0808">Transferase</keyword>
<keyword evidence="1 6" id="KW-0489">Methyltransferase</keyword>
<dbReference type="InterPro" id="IPR036388">
    <property type="entry name" value="WH-like_DNA-bd_sf"/>
</dbReference>
<dbReference type="CDD" id="cd02440">
    <property type="entry name" value="AdoMet_MTases"/>
    <property type="match status" value="1"/>
</dbReference>
<evidence type="ECO:0000256" key="3">
    <source>
        <dbReference type="ARBA" id="ARBA00022691"/>
    </source>
</evidence>
<dbReference type="Pfam" id="PF08100">
    <property type="entry name" value="Dimerisation"/>
    <property type="match status" value="1"/>
</dbReference>
<dbReference type="SUPFAM" id="SSF53335">
    <property type="entry name" value="S-adenosyl-L-methionine-dependent methyltransferases"/>
    <property type="match status" value="1"/>
</dbReference>
<dbReference type="RefSeq" id="WP_359343512.1">
    <property type="nucleotide sequence ID" value="NZ_JBEYXV010000001.1"/>
</dbReference>
<proteinExistence type="predicted"/>
<feature type="domain" description="O-methyltransferase dimerisation" evidence="5">
    <location>
        <begin position="19"/>
        <end position="93"/>
    </location>
</feature>
<dbReference type="InterPro" id="IPR036390">
    <property type="entry name" value="WH_DNA-bd_sf"/>
</dbReference>
<gene>
    <name evidence="6" type="ORF">ABZ921_01915</name>
</gene>
<dbReference type="PANTHER" id="PTHR43712:SF2">
    <property type="entry name" value="O-METHYLTRANSFERASE CICE"/>
    <property type="match status" value="1"/>
</dbReference>
<dbReference type="PIRSF" id="PIRSF005739">
    <property type="entry name" value="O-mtase"/>
    <property type="match status" value="1"/>
</dbReference>
<evidence type="ECO:0000256" key="2">
    <source>
        <dbReference type="ARBA" id="ARBA00022679"/>
    </source>
</evidence>
<accession>A0ABV3BEG5</accession>
<dbReference type="InterPro" id="IPR029063">
    <property type="entry name" value="SAM-dependent_MTases_sf"/>
</dbReference>
<organism evidence="6 7">
    <name type="scientific">Streptomyces atriruber</name>
    <dbReference type="NCBI Taxonomy" id="545121"/>
    <lineage>
        <taxon>Bacteria</taxon>
        <taxon>Bacillati</taxon>
        <taxon>Actinomycetota</taxon>
        <taxon>Actinomycetes</taxon>
        <taxon>Kitasatosporales</taxon>
        <taxon>Streptomycetaceae</taxon>
        <taxon>Streptomyces</taxon>
    </lineage>
</organism>
<comment type="caution">
    <text evidence="6">The sequence shown here is derived from an EMBL/GenBank/DDBJ whole genome shotgun (WGS) entry which is preliminary data.</text>
</comment>
<evidence type="ECO:0000256" key="1">
    <source>
        <dbReference type="ARBA" id="ARBA00022603"/>
    </source>
</evidence>
<reference evidence="6 7" key="1">
    <citation type="submission" date="2024-06" db="EMBL/GenBank/DDBJ databases">
        <title>The Natural Products Discovery Center: Release of the First 8490 Sequenced Strains for Exploring Actinobacteria Biosynthetic Diversity.</title>
        <authorList>
            <person name="Kalkreuter E."/>
            <person name="Kautsar S.A."/>
            <person name="Yang D."/>
            <person name="Bader C.D."/>
            <person name="Teijaro C.N."/>
            <person name="Fluegel L."/>
            <person name="Davis C.M."/>
            <person name="Simpson J.R."/>
            <person name="Lauterbach L."/>
            <person name="Steele A.D."/>
            <person name="Gui C."/>
            <person name="Meng S."/>
            <person name="Li G."/>
            <person name="Viehrig K."/>
            <person name="Ye F."/>
            <person name="Su P."/>
            <person name="Kiefer A.F."/>
            <person name="Nichols A."/>
            <person name="Cepeda A.J."/>
            <person name="Yan W."/>
            <person name="Fan B."/>
            <person name="Jiang Y."/>
            <person name="Adhikari A."/>
            <person name="Zheng C.-J."/>
            <person name="Schuster L."/>
            <person name="Cowan T.M."/>
            <person name="Smanski M.J."/>
            <person name="Chevrette M.G."/>
            <person name="De Carvalho L.P.S."/>
            <person name="Shen B."/>
        </authorList>
    </citation>
    <scope>NUCLEOTIDE SEQUENCE [LARGE SCALE GENOMIC DNA]</scope>
    <source>
        <strain evidence="6 7">NPDC046838</strain>
    </source>
</reference>
<protein>
    <submittedName>
        <fullName evidence="6">Methyltransferase</fullName>
    </submittedName>
</protein>
<name>A0ABV3BEG5_9ACTN</name>
<sequence>MANEDTREAEQAARGHVAQLAFGNMVVQTLRAATRLKVFDLIGDEERTAAEVAGAAGAQPQAMNRLLRALAGLGLLTERAPGSFAATPAGTLLDTGRPDSMTALVSMLTDPEILRPWELLEQGIRTGAGTFETVFGKDFFSYIKERPELSAQFNAAMSQGSAATAAALPHAFDFGRFTKVTDVGGGDGTLLTAVLRAHPALSGVVYDSEEGLAQAPEKLREHDLTSRCTLVAGDFFKSVPKGSDVYLIKSVLHDWSDDLAATILSNCREVLPPDGRVLIVDPVLPEVVDPRTAGLTYLSDLHMLVGAGGRERTRKDFEELCGRAGLTILSVRPIDEAYGFGLIEAKAA</sequence>
<keyword evidence="3" id="KW-0949">S-adenosyl-L-methionine</keyword>
<dbReference type="InterPro" id="IPR001077">
    <property type="entry name" value="COMT_C"/>
</dbReference>
<feature type="domain" description="O-methyltransferase C-terminal" evidence="4">
    <location>
        <begin position="117"/>
        <end position="326"/>
    </location>
</feature>
<dbReference type="InterPro" id="IPR016461">
    <property type="entry name" value="COMT-like"/>
</dbReference>
<keyword evidence="7" id="KW-1185">Reference proteome</keyword>
<dbReference type="Gene3D" id="3.40.50.150">
    <property type="entry name" value="Vaccinia Virus protein VP39"/>
    <property type="match status" value="1"/>
</dbReference>